<proteinExistence type="predicted"/>
<sequence length="77" mass="9344">MHRDRRHVRPRRHCGKRKLVVEVEVRTVRLVHERQHAARVRQLDNRLEVRTDTVIGRVVEQHRHRVRVLVHCAANVR</sequence>
<dbReference type="AlphaFoldDB" id="A0A645BVJ7"/>
<reference evidence="1" key="1">
    <citation type="submission" date="2019-08" db="EMBL/GenBank/DDBJ databases">
        <authorList>
            <person name="Kucharzyk K."/>
            <person name="Murdoch R.W."/>
            <person name="Higgins S."/>
            <person name="Loffler F."/>
        </authorList>
    </citation>
    <scope>NUCLEOTIDE SEQUENCE</scope>
</reference>
<protein>
    <submittedName>
        <fullName evidence="1">Uncharacterized protein</fullName>
    </submittedName>
</protein>
<accession>A0A645BVJ7</accession>
<evidence type="ECO:0000313" key="1">
    <source>
        <dbReference type="EMBL" id="MPM69108.1"/>
    </source>
</evidence>
<name>A0A645BVJ7_9ZZZZ</name>
<organism evidence="1">
    <name type="scientific">bioreactor metagenome</name>
    <dbReference type="NCBI Taxonomy" id="1076179"/>
    <lineage>
        <taxon>unclassified sequences</taxon>
        <taxon>metagenomes</taxon>
        <taxon>ecological metagenomes</taxon>
    </lineage>
</organism>
<dbReference type="EMBL" id="VSSQ01022653">
    <property type="protein sequence ID" value="MPM69108.1"/>
    <property type="molecule type" value="Genomic_DNA"/>
</dbReference>
<gene>
    <name evidence="1" type="ORF">SDC9_116052</name>
</gene>
<comment type="caution">
    <text evidence="1">The sequence shown here is derived from an EMBL/GenBank/DDBJ whole genome shotgun (WGS) entry which is preliminary data.</text>
</comment>